<dbReference type="InterPro" id="IPR031165">
    <property type="entry name" value="GNAT_YJDJ"/>
</dbReference>
<dbReference type="GO" id="GO:0016746">
    <property type="term" value="F:acyltransferase activity"/>
    <property type="evidence" value="ECO:0007669"/>
    <property type="project" value="UniProtKB-KW"/>
</dbReference>
<reference evidence="3" key="1">
    <citation type="submission" date="2023-07" db="EMBL/GenBank/DDBJ databases">
        <title>Identification and characterization of horizontal gene transfer across gut microbiota members of farm animals based on homology search.</title>
        <authorList>
            <person name="Schwarzerova J."/>
            <person name="Nykrynova M."/>
            <person name="Jureckova K."/>
            <person name="Cejkova D."/>
            <person name="Rychlik I."/>
        </authorList>
    </citation>
    <scope>NUCLEOTIDE SEQUENCE [LARGE SCALE GENOMIC DNA]</scope>
    <source>
        <strain evidence="3">ET4</strain>
    </source>
</reference>
<dbReference type="InterPro" id="IPR045057">
    <property type="entry name" value="Gcn5-rel_NAT"/>
</dbReference>
<keyword evidence="3" id="KW-1185">Reference proteome</keyword>
<dbReference type="PANTHER" id="PTHR31435">
    <property type="entry name" value="PROTEIN NATD1"/>
    <property type="match status" value="1"/>
</dbReference>
<accession>A0ABT7U646</accession>
<comment type="caution">
    <text evidence="2">The sequence shown here is derived from an EMBL/GenBank/DDBJ whole genome shotgun (WGS) entry which is preliminary data.</text>
</comment>
<proteinExistence type="predicted"/>
<evidence type="ECO:0000313" key="3">
    <source>
        <dbReference type="Proteomes" id="UP001228403"/>
    </source>
</evidence>
<keyword evidence="2" id="KW-0808">Transferase</keyword>
<dbReference type="Proteomes" id="UP001228403">
    <property type="component" value="Unassembled WGS sequence"/>
</dbReference>
<dbReference type="PROSITE" id="PS51729">
    <property type="entry name" value="GNAT_YJDJ"/>
    <property type="match status" value="1"/>
</dbReference>
<name>A0ABT7U646_9BACE</name>
<dbReference type="EC" id="2.3.1.-" evidence="2"/>
<sequence>MKVVHHESDQQFVLLADGEKAYVSYEMLTDSLLDLQHTIVPKPISGRGIASLLVQAACDYARSKGYKIRATCAYEQVWLERHPGYDYEICGEGASCSL</sequence>
<dbReference type="PANTHER" id="PTHR31435:SF9">
    <property type="entry name" value="PROTEIN NATD1"/>
    <property type="match status" value="1"/>
</dbReference>
<protein>
    <submittedName>
        <fullName evidence="2">GNAT family N-acetyltransferase</fullName>
        <ecNumber evidence="2">2.3.1.-</ecNumber>
    </submittedName>
</protein>
<feature type="domain" description="N-acetyltransferase" evidence="1">
    <location>
        <begin position="4"/>
        <end position="90"/>
    </location>
</feature>
<dbReference type="InterPro" id="IPR016181">
    <property type="entry name" value="Acyl_CoA_acyltransferase"/>
</dbReference>
<gene>
    <name evidence="2" type="ORF">QUW02_08755</name>
</gene>
<dbReference type="EMBL" id="JAUDCF010000020">
    <property type="protein sequence ID" value="MDM8146006.1"/>
    <property type="molecule type" value="Genomic_DNA"/>
</dbReference>
<dbReference type="SUPFAM" id="SSF55729">
    <property type="entry name" value="Acyl-CoA N-acyltransferases (Nat)"/>
    <property type="match status" value="1"/>
</dbReference>
<dbReference type="Pfam" id="PF14542">
    <property type="entry name" value="Acetyltransf_CG"/>
    <property type="match status" value="1"/>
</dbReference>
<evidence type="ECO:0000259" key="1">
    <source>
        <dbReference type="PROSITE" id="PS51729"/>
    </source>
</evidence>
<dbReference type="Gene3D" id="3.40.630.30">
    <property type="match status" value="1"/>
</dbReference>
<keyword evidence="2" id="KW-0012">Acyltransferase</keyword>
<organism evidence="2 3">
    <name type="scientific">Bacteroides eggerthii</name>
    <dbReference type="NCBI Taxonomy" id="28111"/>
    <lineage>
        <taxon>Bacteria</taxon>
        <taxon>Pseudomonadati</taxon>
        <taxon>Bacteroidota</taxon>
        <taxon>Bacteroidia</taxon>
        <taxon>Bacteroidales</taxon>
        <taxon>Bacteroidaceae</taxon>
        <taxon>Bacteroides</taxon>
    </lineage>
</organism>
<evidence type="ECO:0000313" key="2">
    <source>
        <dbReference type="EMBL" id="MDM8146006.1"/>
    </source>
</evidence>